<dbReference type="RefSeq" id="WP_010779493.1">
    <property type="nucleotide sequence ID" value="NZ_ASWH01000001.1"/>
</dbReference>
<keyword evidence="4" id="KW-1185">Reference proteome</keyword>
<gene>
    <name evidence="2" type="ORF">I592_02925</name>
    <name evidence="1" type="ORF">UKC_01045</name>
</gene>
<name>R2VGE2_9ENTE</name>
<dbReference type="EMBL" id="ASWH01000001">
    <property type="protein sequence ID" value="EOW83566.1"/>
    <property type="molecule type" value="Genomic_DNA"/>
</dbReference>
<sequence length="129" mass="15714">MFDYIRYLKEEDSLSFEDSLDIYNSIFKVLDNQDDYLHELWEEVVNSALAYCKMRTDWNYFSKEEKQDKDKLRTSLHNTFIINLKAFYRRGEQMGLNGEWMEKLRLPEERKRWGDLAGYIVCFENIKAR</sequence>
<comment type="caution">
    <text evidence="1">The sequence shown here is derived from an EMBL/GenBank/DDBJ whole genome shotgun (WGS) entry which is preliminary data.</text>
</comment>
<evidence type="ECO:0000313" key="4">
    <source>
        <dbReference type="Proteomes" id="UP000014160"/>
    </source>
</evidence>
<dbReference type="Proteomes" id="UP000014160">
    <property type="component" value="Unassembled WGS sequence"/>
</dbReference>
<dbReference type="HOGENOM" id="CLU_136691_0_0_9"/>
<dbReference type="Proteomes" id="UP000013750">
    <property type="component" value="Unassembled WGS sequence"/>
</dbReference>
<proteinExistence type="predicted"/>
<evidence type="ECO:0000313" key="3">
    <source>
        <dbReference type="Proteomes" id="UP000013750"/>
    </source>
</evidence>
<reference evidence="1 3" key="1">
    <citation type="submission" date="2013-02" db="EMBL/GenBank/DDBJ databases">
        <title>The Genome Sequence of Enterococcus gilvus ATCC BAA-350.</title>
        <authorList>
            <consortium name="The Broad Institute Genome Sequencing Platform"/>
            <consortium name="The Broad Institute Genome Sequencing Center for Infectious Disease"/>
            <person name="Earl A.M."/>
            <person name="Gilmore M.S."/>
            <person name="Lebreton F."/>
            <person name="Walker B."/>
            <person name="Young S.K."/>
            <person name="Zeng Q."/>
            <person name="Gargeya S."/>
            <person name="Fitzgerald M."/>
            <person name="Haas B."/>
            <person name="Abouelleil A."/>
            <person name="Alvarado L."/>
            <person name="Arachchi H.M."/>
            <person name="Berlin A.M."/>
            <person name="Chapman S.B."/>
            <person name="Dewar J."/>
            <person name="Goldberg J."/>
            <person name="Griggs A."/>
            <person name="Gujja S."/>
            <person name="Hansen M."/>
            <person name="Howarth C."/>
            <person name="Imamovic A."/>
            <person name="Larimer J."/>
            <person name="McCowan C."/>
            <person name="Murphy C."/>
            <person name="Neiman D."/>
            <person name="Pearson M."/>
            <person name="Priest M."/>
            <person name="Roberts A."/>
            <person name="Saif S."/>
            <person name="Shea T."/>
            <person name="Sisk P."/>
            <person name="Sykes S."/>
            <person name="Wortman J."/>
            <person name="Nusbaum C."/>
            <person name="Birren B."/>
        </authorList>
    </citation>
    <scope>NUCLEOTIDE SEQUENCE [LARGE SCALE GENOMIC DNA]</scope>
    <source>
        <strain evidence="1 3">ATCC BAA-350</strain>
    </source>
</reference>
<protein>
    <submittedName>
        <fullName evidence="1">Uncharacterized protein</fullName>
    </submittedName>
</protein>
<evidence type="ECO:0000313" key="1">
    <source>
        <dbReference type="EMBL" id="EOI56860.1"/>
    </source>
</evidence>
<accession>R2VGE2</accession>
<dbReference type="eggNOG" id="ENOG50331H7">
    <property type="taxonomic scope" value="Bacteria"/>
</dbReference>
<organism evidence="1 3">
    <name type="scientific">Enterococcus gilvus ATCC BAA-350</name>
    <dbReference type="NCBI Taxonomy" id="1158614"/>
    <lineage>
        <taxon>Bacteria</taxon>
        <taxon>Bacillati</taxon>
        <taxon>Bacillota</taxon>
        <taxon>Bacilli</taxon>
        <taxon>Lactobacillales</taxon>
        <taxon>Enterococcaceae</taxon>
        <taxon>Enterococcus</taxon>
    </lineage>
</organism>
<evidence type="ECO:0000313" key="2">
    <source>
        <dbReference type="EMBL" id="EOW83566.1"/>
    </source>
</evidence>
<dbReference type="PATRIC" id="fig|1158614.3.peg.1077"/>
<dbReference type="EMBL" id="AJDQ01000006">
    <property type="protein sequence ID" value="EOI56860.1"/>
    <property type="molecule type" value="Genomic_DNA"/>
</dbReference>
<dbReference type="AlphaFoldDB" id="R2VGE2"/>
<reference evidence="2 4" key="2">
    <citation type="submission" date="2013-03" db="EMBL/GenBank/DDBJ databases">
        <title>The Genome Sequence of Enterococcus gilvus ATCC BAA-350 (PacBio/Illumina hybrid assembly).</title>
        <authorList>
            <consortium name="The Broad Institute Genomics Platform"/>
            <consortium name="The Broad Institute Genome Sequencing Center for Infectious Disease"/>
            <person name="Earl A."/>
            <person name="Russ C."/>
            <person name="Gilmore M."/>
            <person name="Surin D."/>
            <person name="Walker B."/>
            <person name="Young S."/>
            <person name="Zeng Q."/>
            <person name="Gargeya S."/>
            <person name="Fitzgerald M."/>
            <person name="Haas B."/>
            <person name="Abouelleil A."/>
            <person name="Allen A.W."/>
            <person name="Alvarado L."/>
            <person name="Arachchi H.M."/>
            <person name="Berlin A.M."/>
            <person name="Chapman S.B."/>
            <person name="Gainer-Dewar J."/>
            <person name="Goldberg J."/>
            <person name="Griggs A."/>
            <person name="Gujja S."/>
            <person name="Hansen M."/>
            <person name="Howarth C."/>
            <person name="Imamovic A."/>
            <person name="Ireland A."/>
            <person name="Larimer J."/>
            <person name="McCowan C."/>
            <person name="Murphy C."/>
            <person name="Pearson M."/>
            <person name="Poon T.W."/>
            <person name="Priest M."/>
            <person name="Roberts A."/>
            <person name="Saif S."/>
            <person name="Shea T."/>
            <person name="Sisk P."/>
            <person name="Sykes S."/>
            <person name="Wortman J."/>
            <person name="Nusbaum C."/>
            <person name="Birren B."/>
        </authorList>
    </citation>
    <scope>NUCLEOTIDE SEQUENCE [LARGE SCALE GENOMIC DNA]</scope>
    <source>
        <strain evidence="2 4">ATCC BAA-350</strain>
    </source>
</reference>